<proteinExistence type="predicted"/>
<keyword evidence="1" id="KW-1133">Transmembrane helix</keyword>
<sequence length="36" mass="3857">MHQGPSSLRLSSIIETVLSCLALVLFSSYQVAGYGK</sequence>
<organism evidence="2 3">
    <name type="scientific">Brassica napus</name>
    <name type="common">Rape</name>
    <dbReference type="NCBI Taxonomy" id="3708"/>
    <lineage>
        <taxon>Eukaryota</taxon>
        <taxon>Viridiplantae</taxon>
        <taxon>Streptophyta</taxon>
        <taxon>Embryophyta</taxon>
        <taxon>Tracheophyta</taxon>
        <taxon>Spermatophyta</taxon>
        <taxon>Magnoliopsida</taxon>
        <taxon>eudicotyledons</taxon>
        <taxon>Gunneridae</taxon>
        <taxon>Pentapetalae</taxon>
        <taxon>rosids</taxon>
        <taxon>malvids</taxon>
        <taxon>Brassicales</taxon>
        <taxon>Brassicaceae</taxon>
        <taxon>Brassiceae</taxon>
        <taxon>Brassica</taxon>
    </lineage>
</organism>
<feature type="transmembrane region" description="Helical" evidence="1">
    <location>
        <begin position="12"/>
        <end position="32"/>
    </location>
</feature>
<evidence type="ECO:0000256" key="1">
    <source>
        <dbReference type="SAM" id="Phobius"/>
    </source>
</evidence>
<name>A0ABQ7YQZ3_BRANA</name>
<dbReference type="EMBL" id="JAGKQM010000017">
    <property type="protein sequence ID" value="KAH0869728.1"/>
    <property type="molecule type" value="Genomic_DNA"/>
</dbReference>
<evidence type="ECO:0000313" key="3">
    <source>
        <dbReference type="Proteomes" id="UP000824890"/>
    </source>
</evidence>
<keyword evidence="1" id="KW-0812">Transmembrane</keyword>
<reference evidence="2 3" key="1">
    <citation type="submission" date="2021-05" db="EMBL/GenBank/DDBJ databases">
        <title>Genome Assembly of Synthetic Allotetraploid Brassica napus Reveals Homoeologous Exchanges between Subgenomes.</title>
        <authorList>
            <person name="Davis J.T."/>
        </authorList>
    </citation>
    <scope>NUCLEOTIDE SEQUENCE [LARGE SCALE GENOMIC DNA]</scope>
    <source>
        <strain evidence="3">cv. Da-Ae</strain>
        <tissue evidence="2">Seedling</tissue>
    </source>
</reference>
<dbReference type="Proteomes" id="UP000824890">
    <property type="component" value="Unassembled WGS sequence"/>
</dbReference>
<keyword evidence="1" id="KW-0472">Membrane</keyword>
<gene>
    <name evidence="2" type="ORF">HID58_076750</name>
</gene>
<accession>A0ABQ7YQZ3</accession>
<evidence type="ECO:0000313" key="2">
    <source>
        <dbReference type="EMBL" id="KAH0869728.1"/>
    </source>
</evidence>
<comment type="caution">
    <text evidence="2">The sequence shown here is derived from an EMBL/GenBank/DDBJ whole genome shotgun (WGS) entry which is preliminary data.</text>
</comment>
<protein>
    <submittedName>
        <fullName evidence="2">Uncharacterized protein</fullName>
    </submittedName>
</protein>
<keyword evidence="3" id="KW-1185">Reference proteome</keyword>